<organism evidence="2">
    <name type="scientific">mine drainage metagenome</name>
    <dbReference type="NCBI Taxonomy" id="410659"/>
    <lineage>
        <taxon>unclassified sequences</taxon>
        <taxon>metagenomes</taxon>
        <taxon>ecological metagenomes</taxon>
    </lineage>
</organism>
<feature type="region of interest" description="Disordered" evidence="1">
    <location>
        <begin position="70"/>
        <end position="93"/>
    </location>
</feature>
<name>A0A1J5R9D3_9ZZZZ</name>
<proteinExistence type="predicted"/>
<dbReference type="AlphaFoldDB" id="A0A1J5R9D3"/>
<comment type="caution">
    <text evidence="2">The sequence shown here is derived from an EMBL/GenBank/DDBJ whole genome shotgun (WGS) entry which is preliminary data.</text>
</comment>
<reference evidence="2" key="1">
    <citation type="submission" date="2016-10" db="EMBL/GenBank/DDBJ databases">
        <title>Sequence of Gallionella enrichment culture.</title>
        <authorList>
            <person name="Poehlein A."/>
            <person name="Muehling M."/>
            <person name="Daniel R."/>
        </authorList>
    </citation>
    <scope>NUCLEOTIDE SEQUENCE</scope>
</reference>
<dbReference type="EMBL" id="MLJW01000244">
    <property type="protein sequence ID" value="OIQ91970.1"/>
    <property type="molecule type" value="Genomic_DNA"/>
</dbReference>
<evidence type="ECO:0000256" key="1">
    <source>
        <dbReference type="SAM" id="MobiDB-lite"/>
    </source>
</evidence>
<sequence length="192" mass="21491">MLRIFGWRLGDRSPSLLATPRRADPIRLIRQSCPLHSLAIASALPATTEQTVYGAWSRRETNPQHQIKIRRSHNHRREQAPNTVAQHHDTSRTQDGKFIIAPCRQSSTHANMTDNAQNAKSRDLSALLEVASTALQCDRSELHVSATPEGLFELRIARTFAPVGPSRVTLVGTHEQIAQWLNRTAVELGRNK</sequence>
<gene>
    <name evidence="2" type="ORF">GALL_261060</name>
</gene>
<protein>
    <submittedName>
        <fullName evidence="2">Uncharacterized protein</fullName>
    </submittedName>
</protein>
<evidence type="ECO:0000313" key="2">
    <source>
        <dbReference type="EMBL" id="OIQ91970.1"/>
    </source>
</evidence>
<accession>A0A1J5R9D3</accession>